<proteinExistence type="predicted"/>
<keyword evidence="2" id="KW-1185">Reference proteome</keyword>
<dbReference type="Proteomes" id="UP000184420">
    <property type="component" value="Unassembled WGS sequence"/>
</dbReference>
<name>A0A1M6Y0N6_9BACT</name>
<evidence type="ECO:0000313" key="1">
    <source>
        <dbReference type="EMBL" id="SHL11780.1"/>
    </source>
</evidence>
<dbReference type="RefSeq" id="WP_178372087.1">
    <property type="nucleotide sequence ID" value="NZ_FRBL01000002.1"/>
</dbReference>
<dbReference type="AlphaFoldDB" id="A0A1M6Y0N6"/>
<accession>A0A1M6Y0N6</accession>
<gene>
    <name evidence="1" type="ORF">SAMN05444266_102100</name>
</gene>
<dbReference type="EMBL" id="FRBL01000002">
    <property type="protein sequence ID" value="SHL11780.1"/>
    <property type="molecule type" value="Genomic_DNA"/>
</dbReference>
<protein>
    <submittedName>
        <fullName evidence="1">Uncharacterized protein</fullName>
    </submittedName>
</protein>
<sequence>MILFPQLIPTRILKNISAARLQLQLKSVEARLYQLGQSISQITKTEHQTPFLKGRLYFYNCQLGYYFSVYEKLYEIWLEVSKNELIAKHPRMKALFDNGTVKDVQHLIELAKNAKQKRDSIESTSPPNT</sequence>
<reference evidence="1 2" key="1">
    <citation type="submission" date="2016-11" db="EMBL/GenBank/DDBJ databases">
        <authorList>
            <person name="Jaros S."/>
            <person name="Januszkiewicz K."/>
            <person name="Wedrychowicz H."/>
        </authorList>
    </citation>
    <scope>NUCLEOTIDE SEQUENCE [LARGE SCALE GENOMIC DNA]</scope>
    <source>
        <strain evidence="1 2">DSM 27406</strain>
    </source>
</reference>
<organism evidence="1 2">
    <name type="scientific">Chitinophaga jiangningensis</name>
    <dbReference type="NCBI Taxonomy" id="1419482"/>
    <lineage>
        <taxon>Bacteria</taxon>
        <taxon>Pseudomonadati</taxon>
        <taxon>Bacteroidota</taxon>
        <taxon>Chitinophagia</taxon>
        <taxon>Chitinophagales</taxon>
        <taxon>Chitinophagaceae</taxon>
        <taxon>Chitinophaga</taxon>
    </lineage>
</organism>
<evidence type="ECO:0000313" key="2">
    <source>
        <dbReference type="Proteomes" id="UP000184420"/>
    </source>
</evidence>